<evidence type="ECO:0000313" key="7">
    <source>
        <dbReference type="EMBL" id="MBS8259901.1"/>
    </source>
</evidence>
<dbReference type="GO" id="GO:0047545">
    <property type="term" value="F:(S)-2-hydroxyglutarate dehydrogenase activity"/>
    <property type="evidence" value="ECO:0007669"/>
    <property type="project" value="TreeGrafter"/>
</dbReference>
<dbReference type="PANTHER" id="PTHR43104">
    <property type="entry name" value="L-2-HYDROXYGLUTARATE DEHYDROGENASE, MITOCHONDRIAL"/>
    <property type="match status" value="1"/>
</dbReference>
<keyword evidence="4" id="KW-0560">Oxidoreductase</keyword>
<reference evidence="7" key="1">
    <citation type="submission" date="2018-08" db="EMBL/GenBank/DDBJ databases">
        <authorList>
            <person name="Jin W."/>
            <person name="Wang H."/>
            <person name="Yang Y."/>
            <person name="Li M."/>
            <person name="Liu J."/>
        </authorList>
    </citation>
    <scope>NUCLEOTIDE SEQUENCE</scope>
    <source>
        <strain evidence="7">AESS21</strain>
    </source>
</reference>
<proteinExistence type="inferred from homology"/>
<comment type="caution">
    <text evidence="7">The sequence shown here is derived from an EMBL/GenBank/DDBJ whole genome shotgun (WGS) entry which is preliminary data.</text>
</comment>
<dbReference type="Gene3D" id="3.50.50.60">
    <property type="entry name" value="FAD/NAD(P)-binding domain"/>
    <property type="match status" value="1"/>
</dbReference>
<evidence type="ECO:0000256" key="1">
    <source>
        <dbReference type="ARBA" id="ARBA00001974"/>
    </source>
</evidence>
<dbReference type="PANTHER" id="PTHR43104:SF4">
    <property type="entry name" value="L-2-HYDROXYGLUTARATE DEHYDROGENASE, MITOCHONDRIAL"/>
    <property type="match status" value="1"/>
</dbReference>
<dbReference type="EMBL" id="QTKU01000001">
    <property type="protein sequence ID" value="MBS8259901.1"/>
    <property type="molecule type" value="Genomic_DNA"/>
</dbReference>
<accession>A0A944CAR6</accession>
<dbReference type="Proteomes" id="UP000705379">
    <property type="component" value="Unassembled WGS sequence"/>
</dbReference>
<reference evidence="7" key="2">
    <citation type="journal article" date="2021" name="Microorganisms">
        <title>Bacterial Dimethylsulfoniopropionate Biosynthesis in the East China Sea.</title>
        <authorList>
            <person name="Liu J."/>
            <person name="Zhang Y."/>
            <person name="Liu J."/>
            <person name="Zhong H."/>
            <person name="Williams B.T."/>
            <person name="Zheng Y."/>
            <person name="Curson A.R.J."/>
            <person name="Sun C."/>
            <person name="Sun H."/>
            <person name="Song D."/>
            <person name="Wagner Mackenzie B."/>
            <person name="Bermejo Martinez A."/>
            <person name="Todd J.D."/>
            <person name="Zhang X.H."/>
        </authorList>
    </citation>
    <scope>NUCLEOTIDE SEQUENCE</scope>
    <source>
        <strain evidence="7">AESS21</strain>
    </source>
</reference>
<comment type="similarity">
    <text evidence="5">Belongs to the L2HGDH family.</text>
</comment>
<evidence type="ECO:0000256" key="2">
    <source>
        <dbReference type="ARBA" id="ARBA00022630"/>
    </source>
</evidence>
<name>A0A944CAR6_9HYPH</name>
<dbReference type="AlphaFoldDB" id="A0A944CAR6"/>
<sequence length="366" mass="38324">MHDIETMVIGAGVVGLAAARALALSGREVMVLERHDLIGSETSARNSEVIHAGIYYPKDSLKARLCVAGKAQLYDFCAANGVPHERIGKLIVASTEAQVGELESIRAKAEANGVGDLRSLTGAEAQGLEPALACKAALLSPSTGIIDSHGFMLALQGELEATGGQVVLNTDVTSVSALADGGYCLNVGSDGEDGYAITCRELIISAGHGAPGLSAMLSGTKPPKAYLAKGNYFKLTGKAPFSQLIYPVPEPGGLGVHLTLDLQHQARFGPDVEWVEGFDYRVDPARGDAFYAAIRSYWPGLEDGSLVADYSGIRPKISAQGEAASDFRIDGRSEHGREGLVALYGIESPGLTASLAIAEDVVKKMQ</sequence>
<evidence type="ECO:0000259" key="6">
    <source>
        <dbReference type="Pfam" id="PF01266"/>
    </source>
</evidence>
<dbReference type="Pfam" id="PF01266">
    <property type="entry name" value="DAO"/>
    <property type="match status" value="1"/>
</dbReference>
<dbReference type="InterPro" id="IPR006076">
    <property type="entry name" value="FAD-dep_OxRdtase"/>
</dbReference>
<organism evidence="7 8">
    <name type="scientific">Roseibium polysiphoniae</name>
    <dbReference type="NCBI Taxonomy" id="2571221"/>
    <lineage>
        <taxon>Bacteria</taxon>
        <taxon>Pseudomonadati</taxon>
        <taxon>Pseudomonadota</taxon>
        <taxon>Alphaproteobacteria</taxon>
        <taxon>Hyphomicrobiales</taxon>
        <taxon>Stappiaceae</taxon>
        <taxon>Roseibium</taxon>
    </lineage>
</organism>
<evidence type="ECO:0000256" key="3">
    <source>
        <dbReference type="ARBA" id="ARBA00022827"/>
    </source>
</evidence>
<keyword evidence="3" id="KW-0274">FAD</keyword>
<comment type="cofactor">
    <cofactor evidence="1">
        <name>FAD</name>
        <dbReference type="ChEBI" id="CHEBI:57692"/>
    </cofactor>
</comment>
<dbReference type="Gene3D" id="3.30.9.10">
    <property type="entry name" value="D-Amino Acid Oxidase, subunit A, domain 2"/>
    <property type="match status" value="1"/>
</dbReference>
<evidence type="ECO:0000256" key="4">
    <source>
        <dbReference type="ARBA" id="ARBA00023002"/>
    </source>
</evidence>
<evidence type="ECO:0000256" key="5">
    <source>
        <dbReference type="ARBA" id="ARBA00037941"/>
    </source>
</evidence>
<gene>
    <name evidence="7" type="ORF">DYI23_06690</name>
</gene>
<dbReference type="SUPFAM" id="SSF51905">
    <property type="entry name" value="FAD/NAD(P)-binding domain"/>
    <property type="match status" value="1"/>
</dbReference>
<feature type="domain" description="FAD dependent oxidoreductase" evidence="6">
    <location>
        <begin position="7"/>
        <end position="362"/>
    </location>
</feature>
<dbReference type="InterPro" id="IPR036188">
    <property type="entry name" value="FAD/NAD-bd_sf"/>
</dbReference>
<keyword evidence="2" id="KW-0285">Flavoprotein</keyword>
<dbReference type="RefSeq" id="WP_213215473.1">
    <property type="nucleotide sequence ID" value="NZ_QTKU01000001.1"/>
</dbReference>
<protein>
    <submittedName>
        <fullName evidence="7">NAD(P)/FAD-dependent oxidoreductase</fullName>
    </submittedName>
</protein>
<evidence type="ECO:0000313" key="8">
    <source>
        <dbReference type="Proteomes" id="UP000705379"/>
    </source>
</evidence>